<dbReference type="InterPro" id="IPR011042">
    <property type="entry name" value="6-blade_b-propeller_TolB-like"/>
</dbReference>
<dbReference type="PANTHER" id="PTHR11799:SF12">
    <property type="entry name" value="PARAOXONASE-RELATED"/>
    <property type="match status" value="1"/>
</dbReference>
<reference evidence="2 3" key="1">
    <citation type="submission" date="2020-08" db="EMBL/GenBank/DDBJ databases">
        <title>Genomic Encyclopedia of Type Strains, Phase III (KMG-III): the genomes of soil and plant-associated and newly described type strains.</title>
        <authorList>
            <person name="Whitman W."/>
        </authorList>
    </citation>
    <scope>NUCLEOTIDE SEQUENCE [LARGE SCALE GENOMIC DNA]</scope>
    <source>
        <strain evidence="2 3">CECT 8654</strain>
    </source>
</reference>
<dbReference type="RefSeq" id="WP_183409910.1">
    <property type="nucleotide sequence ID" value="NZ_JACHWY010000001.1"/>
</dbReference>
<dbReference type="PANTHER" id="PTHR11799">
    <property type="entry name" value="PARAOXONASE"/>
    <property type="match status" value="1"/>
</dbReference>
<evidence type="ECO:0008006" key="4">
    <source>
        <dbReference type="Google" id="ProtNLM"/>
    </source>
</evidence>
<dbReference type="SUPFAM" id="SSF63829">
    <property type="entry name" value="Calcium-dependent phosphotriesterase"/>
    <property type="match status" value="1"/>
</dbReference>
<feature type="signal peptide" evidence="1">
    <location>
        <begin position="1"/>
        <end position="20"/>
    </location>
</feature>
<sequence>MKRFSLLLLPFLLAACDAQQDFPCEPVDDRVPICGLQAPEDIEPTPDGKQLILSQFGGITGSSAGSLVLFDPQTEKTLPLYPLANQTAQPEGWGSEDCPGAPGAAISPHGIHLSERSDGRWQLLVVNHGGRESVEFFEWRSDNTLQWQGCVVPPGDAFLNDVVATPDGGFLVTHMFPKDNVLAIVRTLFGAELGHVWQWHPDTGMSILPGSAGSFPNGIQISADGQHVFLNHYINNRVRKLKRETGEVLGDVSVAQPDNSSWLPDGRLIVASHPQDKLLPGLCGDVHNGACESRFELVAIDPATLEAEMVFSQQGAPMGAGTVAVEWGPYWFIGSYAGNRLLRVPAPQSSDAAQPDKQ</sequence>
<evidence type="ECO:0000313" key="2">
    <source>
        <dbReference type="EMBL" id="MBB3047278.1"/>
    </source>
</evidence>
<dbReference type="PROSITE" id="PS51257">
    <property type="entry name" value="PROKAR_LIPOPROTEIN"/>
    <property type="match status" value="1"/>
</dbReference>
<keyword evidence="1" id="KW-0732">Signal</keyword>
<protein>
    <recommendedName>
        <fullName evidence="4">SMP-30/Gluconolactonase/LRE-like region domain-containing protein</fullName>
    </recommendedName>
</protein>
<gene>
    <name evidence="2" type="ORF">FHR99_001514</name>
</gene>
<proteinExistence type="predicted"/>
<evidence type="ECO:0000256" key="1">
    <source>
        <dbReference type="SAM" id="SignalP"/>
    </source>
</evidence>
<keyword evidence="3" id="KW-1185">Reference proteome</keyword>
<comment type="caution">
    <text evidence="2">The sequence shown here is derived from an EMBL/GenBank/DDBJ whole genome shotgun (WGS) entry which is preliminary data.</text>
</comment>
<dbReference type="AlphaFoldDB" id="A0A7W4W529"/>
<evidence type="ECO:0000313" key="3">
    <source>
        <dbReference type="Proteomes" id="UP000537130"/>
    </source>
</evidence>
<dbReference type="EMBL" id="JACHWY010000001">
    <property type="protein sequence ID" value="MBB3047278.1"/>
    <property type="molecule type" value="Genomic_DNA"/>
</dbReference>
<dbReference type="InterPro" id="IPR051288">
    <property type="entry name" value="Serum_paraoxonase/arylesterase"/>
</dbReference>
<dbReference type="Proteomes" id="UP000537130">
    <property type="component" value="Unassembled WGS sequence"/>
</dbReference>
<dbReference type="Gene3D" id="2.120.10.30">
    <property type="entry name" value="TolB, C-terminal domain"/>
    <property type="match status" value="1"/>
</dbReference>
<organism evidence="2 3">
    <name type="scientific">Litorivivens lipolytica</name>
    <dbReference type="NCBI Taxonomy" id="1524264"/>
    <lineage>
        <taxon>Bacteria</taxon>
        <taxon>Pseudomonadati</taxon>
        <taxon>Pseudomonadota</taxon>
        <taxon>Gammaproteobacteria</taxon>
        <taxon>Litorivivens</taxon>
    </lineage>
</organism>
<name>A0A7W4W529_9GAMM</name>
<accession>A0A7W4W529</accession>
<feature type="chain" id="PRO_5030808256" description="SMP-30/Gluconolactonase/LRE-like region domain-containing protein" evidence="1">
    <location>
        <begin position="21"/>
        <end position="358"/>
    </location>
</feature>